<keyword evidence="3" id="KW-1185">Reference proteome</keyword>
<dbReference type="RefSeq" id="WP_382399816.1">
    <property type="nucleotide sequence ID" value="NZ_JBHSWH010000001.1"/>
</dbReference>
<dbReference type="GO" id="GO:0102208">
    <property type="term" value="F:2-polyprenyl-6-hydroxyphenol methylase activity"/>
    <property type="evidence" value="ECO:0007669"/>
    <property type="project" value="UniProtKB-EC"/>
</dbReference>
<protein>
    <submittedName>
        <fullName evidence="2">Class I SAM-dependent methyltransferase</fullName>
        <ecNumber evidence="2">2.1.1.222</ecNumber>
        <ecNumber evidence="2">2.1.1.64</ecNumber>
    </submittedName>
</protein>
<dbReference type="GO" id="GO:0032259">
    <property type="term" value="P:methylation"/>
    <property type="evidence" value="ECO:0007669"/>
    <property type="project" value="UniProtKB-KW"/>
</dbReference>
<dbReference type="CDD" id="cd02440">
    <property type="entry name" value="AdoMet_MTases"/>
    <property type="match status" value="1"/>
</dbReference>
<dbReference type="EMBL" id="JBHSWH010000001">
    <property type="protein sequence ID" value="MFC6705038.1"/>
    <property type="molecule type" value="Genomic_DNA"/>
</dbReference>
<comment type="caution">
    <text evidence="2">The sequence shown here is derived from an EMBL/GenBank/DDBJ whole genome shotgun (WGS) entry which is preliminary data.</text>
</comment>
<organism evidence="2 3">
    <name type="scientific">Flexivirga alba</name>
    <dbReference type="NCBI Taxonomy" id="702742"/>
    <lineage>
        <taxon>Bacteria</taxon>
        <taxon>Bacillati</taxon>
        <taxon>Actinomycetota</taxon>
        <taxon>Actinomycetes</taxon>
        <taxon>Micrococcales</taxon>
        <taxon>Dermacoccaceae</taxon>
        <taxon>Flexivirga</taxon>
    </lineage>
</organism>
<dbReference type="Pfam" id="PF08241">
    <property type="entry name" value="Methyltransf_11"/>
    <property type="match status" value="1"/>
</dbReference>
<evidence type="ECO:0000313" key="2">
    <source>
        <dbReference type="EMBL" id="MFC6705038.1"/>
    </source>
</evidence>
<dbReference type="Gene3D" id="3.40.50.150">
    <property type="entry name" value="Vaccinia Virus protein VP39"/>
    <property type="match status" value="1"/>
</dbReference>
<evidence type="ECO:0000313" key="3">
    <source>
        <dbReference type="Proteomes" id="UP001596298"/>
    </source>
</evidence>
<feature type="domain" description="Methyltransferase type 11" evidence="1">
    <location>
        <begin position="43"/>
        <end position="132"/>
    </location>
</feature>
<gene>
    <name evidence="2" type="ORF">ACFQDH_07080</name>
</gene>
<reference evidence="3" key="1">
    <citation type="journal article" date="2019" name="Int. J. Syst. Evol. Microbiol.">
        <title>The Global Catalogue of Microorganisms (GCM) 10K type strain sequencing project: providing services to taxonomists for standard genome sequencing and annotation.</title>
        <authorList>
            <consortium name="The Broad Institute Genomics Platform"/>
            <consortium name="The Broad Institute Genome Sequencing Center for Infectious Disease"/>
            <person name="Wu L."/>
            <person name="Ma J."/>
        </authorList>
    </citation>
    <scope>NUCLEOTIDE SEQUENCE [LARGE SCALE GENOMIC DNA]</scope>
    <source>
        <strain evidence="3">CCUG 58127</strain>
    </source>
</reference>
<evidence type="ECO:0000259" key="1">
    <source>
        <dbReference type="Pfam" id="PF08241"/>
    </source>
</evidence>
<dbReference type="InterPro" id="IPR013216">
    <property type="entry name" value="Methyltransf_11"/>
</dbReference>
<keyword evidence="2" id="KW-0808">Transferase</keyword>
<name>A0ABW2AE70_9MICO</name>
<sequence>MQTEDSTYADRLKTLQFARWKQLLRVQAPYQANLRRQGLGRTLDVGCGIGRNLAVLSSDSVGVDHNPTSVQIAREAGYTAYTVEEFEAAAYPKESFEGLLFAHILEHMPTDDGVALVNSYLPYLKPGGRAFFICPQERGFASDETHVEFVDGTKLLSMCDRVGLTPDHVRSFPLPRMAGKLFTYNEFCLRASKD</sequence>
<dbReference type="GO" id="GO:0061542">
    <property type="term" value="F:3-demethylubiquinol 3-O-methyltransferase activity"/>
    <property type="evidence" value="ECO:0007669"/>
    <property type="project" value="UniProtKB-EC"/>
</dbReference>
<accession>A0ABW2AE70</accession>
<dbReference type="EC" id="2.1.1.222" evidence="2"/>
<dbReference type="EC" id="2.1.1.64" evidence="2"/>
<dbReference type="SUPFAM" id="SSF53335">
    <property type="entry name" value="S-adenosyl-L-methionine-dependent methyltransferases"/>
    <property type="match status" value="1"/>
</dbReference>
<proteinExistence type="predicted"/>
<keyword evidence="2" id="KW-0489">Methyltransferase</keyword>
<dbReference type="InterPro" id="IPR029063">
    <property type="entry name" value="SAM-dependent_MTases_sf"/>
</dbReference>
<dbReference type="PANTHER" id="PTHR43861">
    <property type="entry name" value="TRANS-ACONITATE 2-METHYLTRANSFERASE-RELATED"/>
    <property type="match status" value="1"/>
</dbReference>
<dbReference type="Proteomes" id="UP001596298">
    <property type="component" value="Unassembled WGS sequence"/>
</dbReference>